<keyword evidence="5" id="KW-0411">Iron-sulfur</keyword>
<evidence type="ECO:0000256" key="1">
    <source>
        <dbReference type="ARBA" id="ARBA00001966"/>
    </source>
</evidence>
<keyword evidence="2" id="KW-0949">S-adenosyl-L-methionine</keyword>
<dbReference type="GO" id="GO:0046872">
    <property type="term" value="F:metal ion binding"/>
    <property type="evidence" value="ECO:0007669"/>
    <property type="project" value="UniProtKB-KW"/>
</dbReference>
<dbReference type="SUPFAM" id="SSF102114">
    <property type="entry name" value="Radical SAM enzymes"/>
    <property type="match status" value="1"/>
</dbReference>
<evidence type="ECO:0000256" key="4">
    <source>
        <dbReference type="ARBA" id="ARBA00023004"/>
    </source>
</evidence>
<dbReference type="OrthoDB" id="9801424at2"/>
<evidence type="ECO:0000256" key="3">
    <source>
        <dbReference type="ARBA" id="ARBA00022723"/>
    </source>
</evidence>
<accession>F5YLP0</accession>
<reference evidence="9" key="1">
    <citation type="submission" date="2009-12" db="EMBL/GenBank/DDBJ databases">
        <title>Complete sequence of Treponema primitia strain ZAS-2.</title>
        <authorList>
            <person name="Tetu S.G."/>
            <person name="Matson E."/>
            <person name="Ren Q."/>
            <person name="Seshadri R."/>
            <person name="Elbourne L."/>
            <person name="Hassan K.A."/>
            <person name="Durkin A."/>
            <person name="Radune D."/>
            <person name="Mohamoud Y."/>
            <person name="Shay R."/>
            <person name="Jin S."/>
            <person name="Zhang X."/>
            <person name="Lucey K."/>
            <person name="Ballor N.R."/>
            <person name="Ottesen E."/>
            <person name="Rosenthal R."/>
            <person name="Allen A."/>
            <person name="Leadbetter J.R."/>
            <person name="Paulsen I.T."/>
        </authorList>
    </citation>
    <scope>NUCLEOTIDE SEQUENCE [LARGE SCALE GENOMIC DNA]</scope>
    <source>
        <strain evidence="9">ATCC BAA-887 / DSM 12427 / ZAS-2</strain>
    </source>
</reference>
<dbReference type="InterPro" id="IPR051198">
    <property type="entry name" value="BchE-like"/>
</dbReference>
<dbReference type="RefSeq" id="WP_015707074.1">
    <property type="nucleotide sequence ID" value="NC_015578.1"/>
</dbReference>
<dbReference type="EMBL" id="CP001843">
    <property type="protein sequence ID" value="AEF86523.1"/>
    <property type="molecule type" value="Genomic_DNA"/>
</dbReference>
<evidence type="ECO:0000256" key="6">
    <source>
        <dbReference type="SAM" id="MobiDB-lite"/>
    </source>
</evidence>
<comment type="cofactor">
    <cofactor evidence="1">
        <name>[4Fe-4S] cluster</name>
        <dbReference type="ChEBI" id="CHEBI:49883"/>
    </cofactor>
</comment>
<evidence type="ECO:0000313" key="9">
    <source>
        <dbReference type="Proteomes" id="UP000009223"/>
    </source>
</evidence>
<sequence length="809" mass="89111">MICLIQPPLVQLNSPYPAPYYLKSFLEKRGFQALVFDHSMGLFERIFCRAGLKKIFAAADGSADTVAGGKRYLQRRLQSASSPRSIIERFLSEQELWLSCIDRLGDFLRGRDREFGHLLALANGVLPGGPRFDACLDALDGNPSPDAAPLLATKLLEDMADFITVTLDSSFSLVRYSGQSGGAGFRDFTALEQGLDGYILGEFYRPLLEEQWDSLDTLIGSAGDRAGEPLVIGMTIPFPGCLAGALVCAASAKARYGDRVTTIAGGGYINTELRFMEEPRVFDYFDYLSFDRGYGSLAAILEHAGIGDRAEPGTVSGEALLYKTLYRPGDRILRGPGIADTSTSSVPADTARFEALDRDSVKTVFPDYAGIDFSRYLRPVDDANPMHRLWSDGHWLKAYLAHGCYWHSCAFCDVGLDYIRGFEPVDTDALFRHLKDQAEKTGVRGLHLVDEAAPAASLLRLALLNREAGLPLIFWGNIRFDRGFNSDTAAILAAGGLVGVSGGIEVATEGGFKRLRKGINMGDLVKTCAAFKEAGILTHAYLIYGYWDQSDKEIMDSAEILRQLFAAGLLDSAFWHKFVLTRHSRIYTEWERGLHPGLKVEGNKTDSIRNIFALNDLSFEGEENFDKFTEPLDRLLSSWMAGDAKEPPEFAFPPLRVPKPEVSPDTVEKLLDEYARSRDRDRAAVPGSPGTGQCGAGDRHTAVPADRAEQTLFLGSRPLIQAGKKNSPGNYPTKVGVANSTLRWRWRLEDRRLQTGTGKQAAAVQTLLEETARGEGLAVEDFYRRLEKILGTATEKAWKILRSSGLVVY</sequence>
<proteinExistence type="predicted"/>
<dbReference type="Proteomes" id="UP000009223">
    <property type="component" value="Chromosome"/>
</dbReference>
<dbReference type="PANTHER" id="PTHR43409:SF4">
    <property type="entry name" value="RADICAL SAM SUPERFAMILY PROTEIN"/>
    <property type="match status" value="1"/>
</dbReference>
<feature type="domain" description="Elp3/MiaA/NifB-like radical SAM core" evidence="7">
    <location>
        <begin position="396"/>
        <end position="614"/>
    </location>
</feature>
<dbReference type="STRING" id="545694.TREPR_3191"/>
<evidence type="ECO:0000256" key="2">
    <source>
        <dbReference type="ARBA" id="ARBA00022691"/>
    </source>
</evidence>
<organism evidence="8 9">
    <name type="scientific">Treponema primitia (strain ATCC BAA-887 / DSM 12427 / ZAS-2)</name>
    <dbReference type="NCBI Taxonomy" id="545694"/>
    <lineage>
        <taxon>Bacteria</taxon>
        <taxon>Pseudomonadati</taxon>
        <taxon>Spirochaetota</taxon>
        <taxon>Spirochaetia</taxon>
        <taxon>Spirochaetales</taxon>
        <taxon>Treponemataceae</taxon>
        <taxon>Treponema</taxon>
    </lineage>
</organism>
<dbReference type="InterPro" id="IPR058240">
    <property type="entry name" value="rSAM_sf"/>
</dbReference>
<gene>
    <name evidence="8" type="ordered locus">TREPR_3191</name>
</gene>
<keyword evidence="3" id="KW-0479">Metal-binding</keyword>
<reference evidence="8 9" key="2">
    <citation type="journal article" date="2011" name="ISME J.">
        <title>RNA-seq reveals cooperative metabolic interactions between two termite-gut spirochete species in co-culture.</title>
        <authorList>
            <person name="Rosenthal A.Z."/>
            <person name="Matson E.G."/>
            <person name="Eldar A."/>
            <person name="Leadbetter J.R."/>
        </authorList>
    </citation>
    <scope>NUCLEOTIDE SEQUENCE [LARGE SCALE GENOMIC DNA]</scope>
    <source>
        <strain evidence="9">ATCC BAA-887 / DSM 12427 / ZAS-2</strain>
    </source>
</reference>
<evidence type="ECO:0000313" key="8">
    <source>
        <dbReference type="EMBL" id="AEF86523.1"/>
    </source>
</evidence>
<dbReference type="GO" id="GO:0003824">
    <property type="term" value="F:catalytic activity"/>
    <property type="evidence" value="ECO:0007669"/>
    <property type="project" value="InterPro"/>
</dbReference>
<dbReference type="SFLD" id="SFLDS00029">
    <property type="entry name" value="Radical_SAM"/>
    <property type="match status" value="1"/>
</dbReference>
<dbReference type="SFLD" id="SFLDG01082">
    <property type="entry name" value="B12-binding_domain_containing"/>
    <property type="match status" value="1"/>
</dbReference>
<dbReference type="AlphaFoldDB" id="F5YLP0"/>
<dbReference type="InterPro" id="IPR007197">
    <property type="entry name" value="rSAM"/>
</dbReference>
<feature type="region of interest" description="Disordered" evidence="6">
    <location>
        <begin position="678"/>
        <end position="701"/>
    </location>
</feature>
<dbReference type="eggNOG" id="COG1032">
    <property type="taxonomic scope" value="Bacteria"/>
</dbReference>
<dbReference type="KEGG" id="tpi:TREPR_3191"/>
<name>F5YLP0_TREPZ</name>
<dbReference type="HOGENOM" id="CLU_018720_0_0_12"/>
<dbReference type="SMART" id="SM00729">
    <property type="entry name" value="Elp3"/>
    <property type="match status" value="1"/>
</dbReference>
<evidence type="ECO:0000259" key="7">
    <source>
        <dbReference type="SMART" id="SM00729"/>
    </source>
</evidence>
<dbReference type="GO" id="GO:0051536">
    <property type="term" value="F:iron-sulfur cluster binding"/>
    <property type="evidence" value="ECO:0007669"/>
    <property type="project" value="UniProtKB-KW"/>
</dbReference>
<evidence type="ECO:0000256" key="5">
    <source>
        <dbReference type="ARBA" id="ARBA00023014"/>
    </source>
</evidence>
<dbReference type="InterPro" id="IPR006638">
    <property type="entry name" value="Elp3/MiaA/NifB-like_rSAM"/>
</dbReference>
<dbReference type="PANTHER" id="PTHR43409">
    <property type="entry name" value="ANAEROBIC MAGNESIUM-PROTOPORPHYRIN IX MONOMETHYL ESTER CYCLASE-RELATED"/>
    <property type="match status" value="1"/>
</dbReference>
<keyword evidence="4" id="KW-0408">Iron</keyword>
<protein>
    <submittedName>
        <fullName evidence="8">Radical SAM domain protein</fullName>
    </submittedName>
</protein>
<keyword evidence="9" id="KW-1185">Reference proteome</keyword>